<keyword evidence="3" id="KW-1185">Reference proteome</keyword>
<reference evidence="3" key="1">
    <citation type="submission" date="2011-07" db="EMBL/GenBank/DDBJ databases">
        <authorList>
            <consortium name="Caenorhabditis brenneri Sequencing and Analysis Consortium"/>
            <person name="Wilson R.K."/>
        </authorList>
    </citation>
    <scope>NUCLEOTIDE SEQUENCE [LARGE SCALE GENOMIC DNA]</scope>
    <source>
        <strain evidence="3">PB2801</strain>
    </source>
</reference>
<dbReference type="Proteomes" id="UP000008068">
    <property type="component" value="Unassembled WGS sequence"/>
</dbReference>
<protein>
    <submittedName>
        <fullName evidence="2">Uncharacterized protein</fullName>
    </submittedName>
</protein>
<evidence type="ECO:0000313" key="3">
    <source>
        <dbReference type="Proteomes" id="UP000008068"/>
    </source>
</evidence>
<feature type="region of interest" description="Disordered" evidence="1">
    <location>
        <begin position="99"/>
        <end position="139"/>
    </location>
</feature>
<dbReference type="HOGENOM" id="CLU_1846904_0_0_1"/>
<accession>G0N889</accession>
<proteinExistence type="predicted"/>
<name>G0N889_CAEBE</name>
<dbReference type="AlphaFoldDB" id="G0N889"/>
<evidence type="ECO:0000256" key="1">
    <source>
        <dbReference type="SAM" id="MobiDB-lite"/>
    </source>
</evidence>
<sequence length="139" mass="16421">MIMAMKNKLLKNKNFDQLLIHNKRDRNPVKKLRAILRPFKSPTDFRWAEFSYPDSDKKLLVSVYLHIVWFKGPCYEPDEGEKRLVKLFENELDYQDYDEGDVIDIDESNEPDVNDPSDVEDDEQATDEEDTSSEDEDED</sequence>
<dbReference type="EMBL" id="GL379849">
    <property type="protein sequence ID" value="EGT55073.1"/>
    <property type="molecule type" value="Genomic_DNA"/>
</dbReference>
<gene>
    <name evidence="2" type="ORF">CAEBREN_01547</name>
</gene>
<organism evidence="3">
    <name type="scientific">Caenorhabditis brenneri</name>
    <name type="common">Nematode worm</name>
    <dbReference type="NCBI Taxonomy" id="135651"/>
    <lineage>
        <taxon>Eukaryota</taxon>
        <taxon>Metazoa</taxon>
        <taxon>Ecdysozoa</taxon>
        <taxon>Nematoda</taxon>
        <taxon>Chromadorea</taxon>
        <taxon>Rhabditida</taxon>
        <taxon>Rhabditina</taxon>
        <taxon>Rhabditomorpha</taxon>
        <taxon>Rhabditoidea</taxon>
        <taxon>Rhabditidae</taxon>
        <taxon>Peloderinae</taxon>
        <taxon>Caenorhabditis</taxon>
    </lineage>
</organism>
<dbReference type="InParanoid" id="G0N889"/>
<evidence type="ECO:0000313" key="2">
    <source>
        <dbReference type="EMBL" id="EGT55073.1"/>
    </source>
</evidence>